<dbReference type="EMBL" id="QGNW01000722">
    <property type="protein sequence ID" value="RVW64386.1"/>
    <property type="molecule type" value="Genomic_DNA"/>
</dbReference>
<evidence type="ECO:0000313" key="1">
    <source>
        <dbReference type="EMBL" id="RVW64386.1"/>
    </source>
</evidence>
<protein>
    <submittedName>
        <fullName evidence="1">Uncharacterized protein</fullName>
    </submittedName>
</protein>
<sequence length="150" mass="17781">MQKLQGIGAKLTVWNKITFRDIGERKDSIIKDIAMVDSLEPSLRATKKVELEEMFLRTTRHRRQNTRVKWAKRFPDIFIGLLMEEGKRTNLNDYEVLTNFVGVQSRFKFEDKSRQWYLVGYQCEFRPSFELASLECKMVGKRLTCLHVEE</sequence>
<gene>
    <name evidence="1" type="ORF">CK203_047031</name>
</gene>
<organism evidence="1 2">
    <name type="scientific">Vitis vinifera</name>
    <name type="common">Grape</name>
    <dbReference type="NCBI Taxonomy" id="29760"/>
    <lineage>
        <taxon>Eukaryota</taxon>
        <taxon>Viridiplantae</taxon>
        <taxon>Streptophyta</taxon>
        <taxon>Embryophyta</taxon>
        <taxon>Tracheophyta</taxon>
        <taxon>Spermatophyta</taxon>
        <taxon>Magnoliopsida</taxon>
        <taxon>eudicotyledons</taxon>
        <taxon>Gunneridae</taxon>
        <taxon>Pentapetalae</taxon>
        <taxon>rosids</taxon>
        <taxon>Vitales</taxon>
        <taxon>Vitaceae</taxon>
        <taxon>Viteae</taxon>
        <taxon>Vitis</taxon>
    </lineage>
</organism>
<comment type="caution">
    <text evidence="1">The sequence shown here is derived from an EMBL/GenBank/DDBJ whole genome shotgun (WGS) entry which is preliminary data.</text>
</comment>
<reference evidence="1 2" key="1">
    <citation type="journal article" date="2018" name="PLoS Genet.">
        <title>Population sequencing reveals clonal diversity and ancestral inbreeding in the grapevine cultivar Chardonnay.</title>
        <authorList>
            <person name="Roach M.J."/>
            <person name="Johnson D.L."/>
            <person name="Bohlmann J."/>
            <person name="van Vuuren H.J."/>
            <person name="Jones S.J."/>
            <person name="Pretorius I.S."/>
            <person name="Schmidt S.A."/>
            <person name="Borneman A.R."/>
        </authorList>
    </citation>
    <scope>NUCLEOTIDE SEQUENCE [LARGE SCALE GENOMIC DNA]</scope>
    <source>
        <strain evidence="2">cv. Chardonnay</strain>
        <tissue evidence="1">Leaf</tissue>
    </source>
</reference>
<name>A0A438FWP7_VITVI</name>
<dbReference type="Proteomes" id="UP000288805">
    <property type="component" value="Unassembled WGS sequence"/>
</dbReference>
<evidence type="ECO:0000313" key="2">
    <source>
        <dbReference type="Proteomes" id="UP000288805"/>
    </source>
</evidence>
<accession>A0A438FWP7</accession>
<proteinExistence type="predicted"/>
<dbReference type="AlphaFoldDB" id="A0A438FWP7"/>